<feature type="region of interest" description="Disordered" evidence="1">
    <location>
        <begin position="37"/>
        <end position="59"/>
    </location>
</feature>
<feature type="non-terminal residue" evidence="2">
    <location>
        <position position="85"/>
    </location>
</feature>
<dbReference type="Proteomes" id="UP000838878">
    <property type="component" value="Chromosome 7"/>
</dbReference>
<evidence type="ECO:0000313" key="3">
    <source>
        <dbReference type="Proteomes" id="UP000838878"/>
    </source>
</evidence>
<reference evidence="2" key="1">
    <citation type="submission" date="2021-12" db="EMBL/GenBank/DDBJ databases">
        <authorList>
            <person name="Martin H S."/>
        </authorList>
    </citation>
    <scope>NUCLEOTIDE SEQUENCE</scope>
</reference>
<organism evidence="2 3">
    <name type="scientific">Brenthis ino</name>
    <name type="common">lesser marbled fritillary</name>
    <dbReference type="NCBI Taxonomy" id="405034"/>
    <lineage>
        <taxon>Eukaryota</taxon>
        <taxon>Metazoa</taxon>
        <taxon>Ecdysozoa</taxon>
        <taxon>Arthropoda</taxon>
        <taxon>Hexapoda</taxon>
        <taxon>Insecta</taxon>
        <taxon>Pterygota</taxon>
        <taxon>Neoptera</taxon>
        <taxon>Endopterygota</taxon>
        <taxon>Lepidoptera</taxon>
        <taxon>Glossata</taxon>
        <taxon>Ditrysia</taxon>
        <taxon>Papilionoidea</taxon>
        <taxon>Nymphalidae</taxon>
        <taxon>Heliconiinae</taxon>
        <taxon>Argynnini</taxon>
        <taxon>Brenthis</taxon>
    </lineage>
</organism>
<sequence>MHTELLISSPNYKAQGITRGVTFQLLFASFQRAPMAQRHAPTVPRAPAGPPPGPAPITSAPTPHDLIIRYLSTSLMHNYTITYKS</sequence>
<dbReference type="EMBL" id="OV170227">
    <property type="protein sequence ID" value="CAH0728703.1"/>
    <property type="molecule type" value="Genomic_DNA"/>
</dbReference>
<evidence type="ECO:0000313" key="2">
    <source>
        <dbReference type="EMBL" id="CAH0728703.1"/>
    </source>
</evidence>
<evidence type="ECO:0000256" key="1">
    <source>
        <dbReference type="SAM" id="MobiDB-lite"/>
    </source>
</evidence>
<proteinExistence type="predicted"/>
<gene>
    <name evidence="2" type="ORF">BINO364_LOCUS13890</name>
</gene>
<name>A0A8J9UZ29_9NEOP</name>
<dbReference type="AlphaFoldDB" id="A0A8J9UZ29"/>
<keyword evidence="3" id="KW-1185">Reference proteome</keyword>
<accession>A0A8J9UZ29</accession>
<protein>
    <submittedName>
        <fullName evidence="2">Uncharacterized protein</fullName>
    </submittedName>
</protein>